<evidence type="ECO:0000313" key="3">
    <source>
        <dbReference type="Proteomes" id="UP000315017"/>
    </source>
</evidence>
<dbReference type="AlphaFoldDB" id="A0A517Y7B6"/>
<feature type="transmembrane region" description="Helical" evidence="1">
    <location>
        <begin position="119"/>
        <end position="140"/>
    </location>
</feature>
<sequence length="323" mass="35647">MNRILLRKCLAEVQLLFIACALLLFTFCWVRVFIVASLETSAFASIIDKLWENWGRFSPVPLSQLLSYSGRVAIAYDEPVVVFCIAIFAIARGSAAVSGELGRGTMEMLLAQPISRMQVLYSQAAVTVSCLALLCILSWLGTWSGIHTAEVTEQAPAKSISIPLLDVRIPIPFGPREKIKIPMRERVTASNFAPGALNLFCLGFCVAGVTTLASACDRYRWRTIGIVSCLFVLQMIFKVLGRAFDSTSFFEWITIFGAYEPQRLVYIAVDLPQYNWALSLPSIDGRPAMTGPLTYYITLVTIGTLGYLAAGVVFHRRDLPAPL</sequence>
<keyword evidence="1" id="KW-1133">Transmembrane helix</keyword>
<name>A0A517Y7B6_9BACT</name>
<dbReference type="EMBL" id="CP036274">
    <property type="protein sequence ID" value="QDU26116.1"/>
    <property type="molecule type" value="Genomic_DNA"/>
</dbReference>
<feature type="transmembrane region" description="Helical" evidence="1">
    <location>
        <begin position="192"/>
        <end position="212"/>
    </location>
</feature>
<dbReference type="GO" id="GO:0140359">
    <property type="term" value="F:ABC-type transporter activity"/>
    <property type="evidence" value="ECO:0007669"/>
    <property type="project" value="InterPro"/>
</dbReference>
<accession>A0A517Y7B6</accession>
<dbReference type="Proteomes" id="UP000315017">
    <property type="component" value="Chromosome"/>
</dbReference>
<feature type="transmembrane region" description="Helical" evidence="1">
    <location>
        <begin position="224"/>
        <end position="244"/>
    </location>
</feature>
<feature type="transmembrane region" description="Helical" evidence="1">
    <location>
        <begin position="80"/>
        <end position="98"/>
    </location>
</feature>
<dbReference type="OrthoDB" id="266591at2"/>
<dbReference type="KEGG" id="aagg:ETAA8_11900"/>
<organism evidence="2 3">
    <name type="scientific">Anatilimnocola aggregata</name>
    <dbReference type="NCBI Taxonomy" id="2528021"/>
    <lineage>
        <taxon>Bacteria</taxon>
        <taxon>Pseudomonadati</taxon>
        <taxon>Planctomycetota</taxon>
        <taxon>Planctomycetia</taxon>
        <taxon>Pirellulales</taxon>
        <taxon>Pirellulaceae</taxon>
        <taxon>Anatilimnocola</taxon>
    </lineage>
</organism>
<gene>
    <name evidence="2" type="ORF">ETAA8_11900</name>
</gene>
<protein>
    <submittedName>
        <fullName evidence="2">ABC-2 family transporter protein</fullName>
    </submittedName>
</protein>
<keyword evidence="3" id="KW-1185">Reference proteome</keyword>
<dbReference type="Pfam" id="PF12679">
    <property type="entry name" value="ABC2_membrane_2"/>
    <property type="match status" value="1"/>
</dbReference>
<dbReference type="RefSeq" id="WP_145086165.1">
    <property type="nucleotide sequence ID" value="NZ_CP036274.1"/>
</dbReference>
<reference evidence="2 3" key="1">
    <citation type="submission" date="2019-02" db="EMBL/GenBank/DDBJ databases">
        <title>Deep-cultivation of Planctomycetes and their phenomic and genomic characterization uncovers novel biology.</title>
        <authorList>
            <person name="Wiegand S."/>
            <person name="Jogler M."/>
            <person name="Boedeker C."/>
            <person name="Pinto D."/>
            <person name="Vollmers J."/>
            <person name="Rivas-Marin E."/>
            <person name="Kohn T."/>
            <person name="Peeters S.H."/>
            <person name="Heuer A."/>
            <person name="Rast P."/>
            <person name="Oberbeckmann S."/>
            <person name="Bunk B."/>
            <person name="Jeske O."/>
            <person name="Meyerdierks A."/>
            <person name="Storesund J.E."/>
            <person name="Kallscheuer N."/>
            <person name="Luecker S."/>
            <person name="Lage O.M."/>
            <person name="Pohl T."/>
            <person name="Merkel B.J."/>
            <person name="Hornburger P."/>
            <person name="Mueller R.-W."/>
            <person name="Bruemmer F."/>
            <person name="Labrenz M."/>
            <person name="Spormann A.M."/>
            <person name="Op den Camp H."/>
            <person name="Overmann J."/>
            <person name="Amann R."/>
            <person name="Jetten M.S.M."/>
            <person name="Mascher T."/>
            <person name="Medema M.H."/>
            <person name="Devos D.P."/>
            <person name="Kaster A.-K."/>
            <person name="Ovreas L."/>
            <person name="Rohde M."/>
            <person name="Galperin M.Y."/>
            <person name="Jogler C."/>
        </authorList>
    </citation>
    <scope>NUCLEOTIDE SEQUENCE [LARGE SCALE GENOMIC DNA]</scope>
    <source>
        <strain evidence="2 3">ETA_A8</strain>
    </source>
</reference>
<dbReference type="GO" id="GO:0005886">
    <property type="term" value="C:plasma membrane"/>
    <property type="evidence" value="ECO:0007669"/>
    <property type="project" value="UniProtKB-SubCell"/>
</dbReference>
<keyword evidence="1" id="KW-0812">Transmembrane</keyword>
<keyword evidence="1" id="KW-0472">Membrane</keyword>
<feature type="transmembrane region" description="Helical" evidence="1">
    <location>
        <begin position="293"/>
        <end position="314"/>
    </location>
</feature>
<proteinExistence type="predicted"/>
<evidence type="ECO:0000313" key="2">
    <source>
        <dbReference type="EMBL" id="QDU26116.1"/>
    </source>
</evidence>
<evidence type="ECO:0000256" key="1">
    <source>
        <dbReference type="SAM" id="Phobius"/>
    </source>
</evidence>